<dbReference type="EMBL" id="QKWP01000596">
    <property type="protein sequence ID" value="RIB17583.1"/>
    <property type="molecule type" value="Genomic_DNA"/>
</dbReference>
<organism evidence="2 3">
    <name type="scientific">Gigaspora rosea</name>
    <dbReference type="NCBI Taxonomy" id="44941"/>
    <lineage>
        <taxon>Eukaryota</taxon>
        <taxon>Fungi</taxon>
        <taxon>Fungi incertae sedis</taxon>
        <taxon>Mucoromycota</taxon>
        <taxon>Glomeromycotina</taxon>
        <taxon>Glomeromycetes</taxon>
        <taxon>Diversisporales</taxon>
        <taxon>Gigasporaceae</taxon>
        <taxon>Gigaspora</taxon>
    </lineage>
</organism>
<dbReference type="SUPFAM" id="SSF53335">
    <property type="entry name" value="S-adenosyl-L-methionine-dependent methyltransferases"/>
    <property type="match status" value="1"/>
</dbReference>
<sequence>MSKCSQSEKYKEKTLHFSLIKDSEEFENFNFYTYQAIEHAFNGSVGAPVHEMLQTGIKVLEFGCRTGIWTTEVADEYPNSKFYAVDFATRNSNDDKITFISCDIHQMLPFPDNEFDYVFSRNKTNFFAKDKFQGFLFEIFRILKPGGWLEIEHSLPVDVNDACAPAFARINAAYASWHKERGIDFDLITRLEDYLQMTGKVEFITSRIVKVPLGGDDLGEFTSETTSYFIKLIKELLVPYMGIAFEEYDRLVSEVEDEMKGKCGEPFASQIKVFAKNKKTICAFLRNLKCYIRTVPAFFGII</sequence>
<keyword evidence="3" id="KW-1185">Reference proteome</keyword>
<dbReference type="OrthoDB" id="2363476at2759"/>
<evidence type="ECO:0000259" key="1">
    <source>
        <dbReference type="Pfam" id="PF13649"/>
    </source>
</evidence>
<evidence type="ECO:0000313" key="3">
    <source>
        <dbReference type="Proteomes" id="UP000266673"/>
    </source>
</evidence>
<dbReference type="InterPro" id="IPR029063">
    <property type="entry name" value="SAM-dependent_MTases_sf"/>
</dbReference>
<dbReference type="InterPro" id="IPR041698">
    <property type="entry name" value="Methyltransf_25"/>
</dbReference>
<proteinExistence type="predicted"/>
<dbReference type="Proteomes" id="UP000266673">
    <property type="component" value="Unassembled WGS sequence"/>
</dbReference>
<dbReference type="PANTHER" id="PTHR43591">
    <property type="entry name" value="METHYLTRANSFERASE"/>
    <property type="match status" value="1"/>
</dbReference>
<dbReference type="Pfam" id="PF13649">
    <property type="entry name" value="Methyltransf_25"/>
    <property type="match status" value="1"/>
</dbReference>
<dbReference type="Gene3D" id="3.40.50.150">
    <property type="entry name" value="Vaccinia Virus protein VP39"/>
    <property type="match status" value="1"/>
</dbReference>
<dbReference type="STRING" id="44941.A0A397VC55"/>
<name>A0A397VC55_9GLOM</name>
<protein>
    <submittedName>
        <fullName evidence="2">S-adenosyl-L-methionine-dependent methyltransferase</fullName>
    </submittedName>
</protein>
<accession>A0A397VC55</accession>
<comment type="caution">
    <text evidence="2">The sequence shown here is derived from an EMBL/GenBank/DDBJ whole genome shotgun (WGS) entry which is preliminary data.</text>
</comment>
<dbReference type="GO" id="GO:0032259">
    <property type="term" value="P:methylation"/>
    <property type="evidence" value="ECO:0007669"/>
    <property type="project" value="UniProtKB-KW"/>
</dbReference>
<dbReference type="AlphaFoldDB" id="A0A397VC55"/>
<evidence type="ECO:0000313" key="2">
    <source>
        <dbReference type="EMBL" id="RIB17583.1"/>
    </source>
</evidence>
<dbReference type="PANTHER" id="PTHR43591:SF105">
    <property type="entry name" value="METHYLTRANSFERASE DOMAIN-CONTAINING PROTEIN-RELATED"/>
    <property type="match status" value="1"/>
</dbReference>
<keyword evidence="2" id="KW-0489">Methyltransferase</keyword>
<dbReference type="CDD" id="cd02440">
    <property type="entry name" value="AdoMet_MTases"/>
    <property type="match status" value="1"/>
</dbReference>
<feature type="domain" description="Methyltransferase" evidence="1">
    <location>
        <begin position="59"/>
        <end position="147"/>
    </location>
</feature>
<keyword evidence="2" id="KW-0808">Transferase</keyword>
<gene>
    <name evidence="2" type="ORF">C2G38_1416542</name>
</gene>
<reference evidence="2 3" key="1">
    <citation type="submission" date="2018-06" db="EMBL/GenBank/DDBJ databases">
        <title>Comparative genomics reveals the genomic features of Rhizophagus irregularis, R. cerebriforme, R. diaphanum and Gigaspora rosea, and their symbiotic lifestyle signature.</title>
        <authorList>
            <person name="Morin E."/>
            <person name="San Clemente H."/>
            <person name="Chen E.C.H."/>
            <person name="De La Providencia I."/>
            <person name="Hainaut M."/>
            <person name="Kuo A."/>
            <person name="Kohler A."/>
            <person name="Murat C."/>
            <person name="Tang N."/>
            <person name="Roy S."/>
            <person name="Loubradou J."/>
            <person name="Henrissat B."/>
            <person name="Grigoriev I.V."/>
            <person name="Corradi N."/>
            <person name="Roux C."/>
            <person name="Martin F.M."/>
        </authorList>
    </citation>
    <scope>NUCLEOTIDE SEQUENCE [LARGE SCALE GENOMIC DNA]</scope>
    <source>
        <strain evidence="2 3">DAOM 194757</strain>
    </source>
</reference>
<dbReference type="GO" id="GO:0008168">
    <property type="term" value="F:methyltransferase activity"/>
    <property type="evidence" value="ECO:0007669"/>
    <property type="project" value="UniProtKB-KW"/>
</dbReference>